<feature type="region of interest" description="Disordered" evidence="3">
    <location>
        <begin position="698"/>
        <end position="728"/>
    </location>
</feature>
<dbReference type="InterPro" id="IPR050557">
    <property type="entry name" value="RTX_toxin/Mannuronan_C5-epim"/>
</dbReference>
<evidence type="ECO:0000256" key="3">
    <source>
        <dbReference type="SAM" id="MobiDB-lite"/>
    </source>
</evidence>
<feature type="region of interest" description="Disordered" evidence="3">
    <location>
        <begin position="293"/>
        <end position="319"/>
    </location>
</feature>
<feature type="domain" description="Hint" evidence="4">
    <location>
        <begin position="499"/>
        <end position="615"/>
    </location>
</feature>
<keyword evidence="2" id="KW-0964">Secreted</keyword>
<feature type="region of interest" description="Disordered" evidence="3">
    <location>
        <begin position="358"/>
        <end position="379"/>
    </location>
</feature>
<sequence length="728" mass="76160">MSYRQAGDPASLVTLWREVVRASSPVLRLKCTGSSWFPFLQCGIPAGRRTNDSLSGLPDCSEDDIMPDVFGTNGNDSWTNNNTNDRYFGNDGNDTMVGGNGTEVLFPGSNSAANGDWIYGGNGNDLYYGNGGNDVFVEYETDTGKDTMYGGNGNDTMHGGADSDRMSGDDGDDYMNGGTGSDSMLGGAGNDYMFGHYGADTLSGGTGNDTIDGDNGADSINGGDGNDSIDGAAGTDVSYGGAGNDTIYTDANTGGPGDNFDTIYGGDDDDVIYGFNNGQALYGDAGNDIISGDNKFSGGSESNTDTSESDSLYGGTGDDTVYSGYTGTTSAYGDYLDGGEGRDNLVGGTASDTLYGGSGADSLSAGQGNDHLDGGAGDDTLTGGTGDDLFIWTGATNDVITDFGTDSGVLSNGIHTDNDFVDLSGIYDTSALGEVNTRITAAGGKAFHTELGMLRADAADGKIDGIINGTDYRTELGITGSLEMTGVASGFLNFDNTAVVCFGADTLILTLEGPVRAGDLSAGDMVLTLDNGYQPVRWIGKRRFNALDLARAPHLRPVRIRAGAMGANMPEADLIVSPQHRVLVRGAVPERMFGVQEVLVAAKQLLGMDGFAVAQDLDQIEYVHFLFDQHQIVWSNGAPTESLFTGPEALKAVNPAQLEEILAIFPELANTETVLPELFPPVRLLVPGRRARSMADRLARNDQRPLQGHGHRPLPSCGRQEMEMAALS</sequence>
<dbReference type="GO" id="GO:0005509">
    <property type="term" value="F:calcium ion binding"/>
    <property type="evidence" value="ECO:0007669"/>
    <property type="project" value="InterPro"/>
</dbReference>
<dbReference type="PROSITE" id="PS50817">
    <property type="entry name" value="INTEIN_N_TER"/>
    <property type="match status" value="1"/>
</dbReference>
<dbReference type="Pfam" id="PF13403">
    <property type="entry name" value="Hint_2"/>
    <property type="match status" value="1"/>
</dbReference>
<dbReference type="SUPFAM" id="SSF51120">
    <property type="entry name" value="beta-Roll"/>
    <property type="match status" value="3"/>
</dbReference>
<comment type="caution">
    <text evidence="5">The sequence shown here is derived from an EMBL/GenBank/DDBJ whole genome shotgun (WGS) entry which is preliminary data.</text>
</comment>
<evidence type="ECO:0000256" key="1">
    <source>
        <dbReference type="ARBA" id="ARBA00004613"/>
    </source>
</evidence>
<name>A0A2T4J5P2_FUSBL</name>
<evidence type="ECO:0000256" key="2">
    <source>
        <dbReference type="ARBA" id="ARBA00022525"/>
    </source>
</evidence>
<dbReference type="InterPro" id="IPR003587">
    <property type="entry name" value="Hint_dom_N"/>
</dbReference>
<dbReference type="SMART" id="SM00306">
    <property type="entry name" value="HintN"/>
    <property type="match status" value="1"/>
</dbReference>
<dbReference type="InterPro" id="IPR036844">
    <property type="entry name" value="Hint_dom_sf"/>
</dbReference>
<dbReference type="GO" id="GO:0016539">
    <property type="term" value="P:intein-mediated protein splicing"/>
    <property type="evidence" value="ECO:0007669"/>
    <property type="project" value="InterPro"/>
</dbReference>
<dbReference type="InterPro" id="IPR001343">
    <property type="entry name" value="Hemolysn_Ca-bd"/>
</dbReference>
<evidence type="ECO:0000259" key="4">
    <source>
        <dbReference type="SMART" id="SM00306"/>
    </source>
</evidence>
<protein>
    <recommendedName>
        <fullName evidence="4">Hint domain-containing protein</fullName>
    </recommendedName>
</protein>
<proteinExistence type="predicted"/>
<feature type="region of interest" description="Disordered" evidence="3">
    <location>
        <begin position="208"/>
        <end position="232"/>
    </location>
</feature>
<dbReference type="PANTHER" id="PTHR38340">
    <property type="entry name" value="S-LAYER PROTEIN"/>
    <property type="match status" value="1"/>
</dbReference>
<feature type="compositionally biased region" description="Low complexity" evidence="3">
    <location>
        <begin position="297"/>
        <end position="311"/>
    </location>
</feature>
<dbReference type="AlphaFoldDB" id="A0A2T4J5P2"/>
<organism evidence="5 6">
    <name type="scientific">Fuscovulum blasticum DSM 2131</name>
    <dbReference type="NCBI Taxonomy" id="1188250"/>
    <lineage>
        <taxon>Bacteria</taxon>
        <taxon>Pseudomonadati</taxon>
        <taxon>Pseudomonadota</taxon>
        <taxon>Alphaproteobacteria</taxon>
        <taxon>Rhodobacterales</taxon>
        <taxon>Paracoccaceae</taxon>
        <taxon>Pseudogemmobacter</taxon>
    </lineage>
</organism>
<evidence type="ECO:0000313" key="5">
    <source>
        <dbReference type="EMBL" id="PTE13210.1"/>
    </source>
</evidence>
<dbReference type="PRINTS" id="PR00313">
    <property type="entry name" value="CABNDNGRPT"/>
</dbReference>
<accession>A0A2T4J5P2</accession>
<feature type="region of interest" description="Disordered" evidence="3">
    <location>
        <begin position="147"/>
        <end position="168"/>
    </location>
</feature>
<dbReference type="Proteomes" id="UP000241362">
    <property type="component" value="Unassembled WGS sequence"/>
</dbReference>
<dbReference type="InterPro" id="IPR006141">
    <property type="entry name" value="Intein_N"/>
</dbReference>
<dbReference type="InterPro" id="IPR028992">
    <property type="entry name" value="Hedgehog/Intein_dom"/>
</dbReference>
<gene>
    <name evidence="5" type="ORF">C5F44_14965</name>
</gene>
<keyword evidence="6" id="KW-1185">Reference proteome</keyword>
<dbReference type="Pfam" id="PF00353">
    <property type="entry name" value="HemolysinCabind"/>
    <property type="match status" value="8"/>
</dbReference>
<comment type="subcellular location">
    <subcellularLocation>
        <location evidence="1">Secreted</location>
    </subcellularLocation>
</comment>
<dbReference type="PROSITE" id="PS00330">
    <property type="entry name" value="HEMOLYSIN_CALCIUM"/>
    <property type="match status" value="3"/>
</dbReference>
<dbReference type="PANTHER" id="PTHR38340:SF1">
    <property type="entry name" value="S-LAYER PROTEIN"/>
    <property type="match status" value="1"/>
</dbReference>
<dbReference type="EMBL" id="PZKE01000017">
    <property type="protein sequence ID" value="PTE13210.1"/>
    <property type="molecule type" value="Genomic_DNA"/>
</dbReference>
<dbReference type="SUPFAM" id="SSF51294">
    <property type="entry name" value="Hedgehog/intein (Hint) domain"/>
    <property type="match status" value="1"/>
</dbReference>
<reference evidence="5 6" key="1">
    <citation type="submission" date="2018-03" db="EMBL/GenBank/DDBJ databases">
        <title>Rhodobacter blasticus.</title>
        <authorList>
            <person name="Meyer T.E."/>
            <person name="Miller S."/>
            <person name="Lodha T."/>
            <person name="Gandham S."/>
            <person name="Chintalapati S."/>
            <person name="Chintalapati V.R."/>
        </authorList>
    </citation>
    <scope>NUCLEOTIDE SEQUENCE [LARGE SCALE GENOMIC DNA]</scope>
    <source>
        <strain evidence="5 6">DSM 2131</strain>
    </source>
</reference>
<dbReference type="InterPro" id="IPR018511">
    <property type="entry name" value="Hemolysin-typ_Ca-bd_CS"/>
</dbReference>
<evidence type="ECO:0000313" key="6">
    <source>
        <dbReference type="Proteomes" id="UP000241362"/>
    </source>
</evidence>
<dbReference type="GO" id="GO:0005576">
    <property type="term" value="C:extracellular region"/>
    <property type="evidence" value="ECO:0007669"/>
    <property type="project" value="UniProtKB-SubCell"/>
</dbReference>
<dbReference type="InterPro" id="IPR011049">
    <property type="entry name" value="Serralysin-like_metalloprot_C"/>
</dbReference>
<dbReference type="Gene3D" id="2.150.10.10">
    <property type="entry name" value="Serralysin-like metalloprotease, C-terminal"/>
    <property type="match status" value="4"/>
</dbReference>